<keyword evidence="8" id="KW-1185">Reference proteome</keyword>
<organism evidence="7 8">
    <name type="scientific">Pleurostoma richardsiae</name>
    <dbReference type="NCBI Taxonomy" id="41990"/>
    <lineage>
        <taxon>Eukaryota</taxon>
        <taxon>Fungi</taxon>
        <taxon>Dikarya</taxon>
        <taxon>Ascomycota</taxon>
        <taxon>Pezizomycotina</taxon>
        <taxon>Sordariomycetes</taxon>
        <taxon>Sordariomycetidae</taxon>
        <taxon>Calosphaeriales</taxon>
        <taxon>Pleurostomataceae</taxon>
        <taxon>Pleurostoma</taxon>
    </lineage>
</organism>
<dbReference type="InterPro" id="IPR000917">
    <property type="entry name" value="Sulfatase_N"/>
</dbReference>
<comment type="PTM">
    <text evidence="5">The conversion to 3-oxoalanine (also known as C-formylglycine, FGly), of a serine or cysteine residue in prokaryotes and of a cysteine residue in eukaryotes, is critical for catalytic activity.</text>
</comment>
<keyword evidence="3" id="KW-0378">Hydrolase</keyword>
<dbReference type="CDD" id="cd16147">
    <property type="entry name" value="G6S"/>
    <property type="match status" value="1"/>
</dbReference>
<evidence type="ECO:0000256" key="5">
    <source>
        <dbReference type="PIRSR" id="PIRSR000972-50"/>
    </source>
</evidence>
<dbReference type="Gene3D" id="3.40.720.10">
    <property type="entry name" value="Alkaline Phosphatase, subunit A"/>
    <property type="match status" value="1"/>
</dbReference>
<accession>A0AA38R3V2</accession>
<evidence type="ECO:0000256" key="4">
    <source>
        <dbReference type="ARBA" id="ARBA00023180"/>
    </source>
</evidence>
<dbReference type="PANTHER" id="PTHR43108">
    <property type="entry name" value="N-ACETYLGLUCOSAMINE-6-SULFATASE FAMILY MEMBER"/>
    <property type="match status" value="1"/>
</dbReference>
<dbReference type="GO" id="GO:0008449">
    <property type="term" value="F:N-acetylglucosamine-6-sulfatase activity"/>
    <property type="evidence" value="ECO:0007669"/>
    <property type="project" value="TreeGrafter"/>
</dbReference>
<feature type="modified residue" description="3-oxoalanine (Cys)" evidence="5">
    <location>
        <position position="43"/>
    </location>
</feature>
<dbReference type="PROSITE" id="PS00523">
    <property type="entry name" value="SULFATASE_1"/>
    <property type="match status" value="1"/>
</dbReference>
<evidence type="ECO:0000256" key="1">
    <source>
        <dbReference type="ARBA" id="ARBA00008779"/>
    </source>
</evidence>
<evidence type="ECO:0000256" key="3">
    <source>
        <dbReference type="ARBA" id="ARBA00022801"/>
    </source>
</evidence>
<keyword evidence="4" id="KW-0325">Glycoprotein</keyword>
<dbReference type="Pfam" id="PF00884">
    <property type="entry name" value="Sulfatase"/>
    <property type="match status" value="1"/>
</dbReference>
<dbReference type="GO" id="GO:0004065">
    <property type="term" value="F:arylsulfatase activity"/>
    <property type="evidence" value="ECO:0007669"/>
    <property type="project" value="InterPro"/>
</dbReference>
<evidence type="ECO:0000313" key="7">
    <source>
        <dbReference type="EMBL" id="KAJ9133281.1"/>
    </source>
</evidence>
<dbReference type="PIRSF" id="PIRSF000972">
    <property type="entry name" value="Arylsulf_plant"/>
    <property type="match status" value="1"/>
</dbReference>
<dbReference type="GO" id="GO:0018958">
    <property type="term" value="P:phenol-containing compound metabolic process"/>
    <property type="evidence" value="ECO:0007669"/>
    <property type="project" value="InterPro"/>
</dbReference>
<dbReference type="InterPro" id="IPR012083">
    <property type="entry name" value="Arylsulfatase"/>
</dbReference>
<dbReference type="Proteomes" id="UP001174694">
    <property type="component" value="Unassembled WGS sequence"/>
</dbReference>
<dbReference type="InterPro" id="IPR017850">
    <property type="entry name" value="Alkaline_phosphatase_core_sf"/>
</dbReference>
<evidence type="ECO:0000313" key="8">
    <source>
        <dbReference type="Proteomes" id="UP001174694"/>
    </source>
</evidence>
<dbReference type="SUPFAM" id="SSF53649">
    <property type="entry name" value="Alkaline phosphatase-like"/>
    <property type="match status" value="1"/>
</dbReference>
<dbReference type="InterPro" id="IPR024607">
    <property type="entry name" value="Sulfatase_CS"/>
</dbReference>
<name>A0AA38R3V2_9PEZI</name>
<protein>
    <submittedName>
        <fullName evidence="7">Arylsulfatase</fullName>
    </submittedName>
</protein>
<comment type="similarity">
    <text evidence="1">Belongs to the sulfatase family.</text>
</comment>
<reference evidence="7" key="1">
    <citation type="submission" date="2022-07" db="EMBL/GenBank/DDBJ databases">
        <title>Fungi with potential for degradation of polypropylene.</title>
        <authorList>
            <person name="Gostincar C."/>
        </authorList>
    </citation>
    <scope>NUCLEOTIDE SEQUENCE</scope>
    <source>
        <strain evidence="7">EXF-13308</strain>
    </source>
</reference>
<proteinExistence type="inferred from homology"/>
<evidence type="ECO:0000259" key="6">
    <source>
        <dbReference type="Pfam" id="PF00884"/>
    </source>
</evidence>
<dbReference type="EMBL" id="JANBVO010000051">
    <property type="protein sequence ID" value="KAJ9133281.1"/>
    <property type="molecule type" value="Genomic_DNA"/>
</dbReference>
<gene>
    <name evidence="7" type="ORF">NKR23_g10820</name>
</gene>
<dbReference type="GO" id="GO:0005539">
    <property type="term" value="F:glycosaminoglycan binding"/>
    <property type="evidence" value="ECO:0007669"/>
    <property type="project" value="TreeGrafter"/>
</dbReference>
<sequence length="549" mass="62286">MVFILTDDQDAVSNSVNFMPRLRELIIDEGTHFANHFTTTAICCPSRVSLWTGKQPHNTNVTDVGPPYGGFPKFVSQGLNDAYLPIWLQDAGYATYYAGKMFNSHTIHNYDSPHLKGWTDNYFLLDPGTYSYLNPIYQKGHEPPMQHRGRHTMDLIQEHTDRLLRDALESTKPFFLAIAPVAPHSNIDSNSGGPPVMTEPIPLSRHHHLFEKEQVPRTQNFNPDKPSGASWVSRLPQLNDSAVDYLDHFHRQRLRALQGVDELVEQIVTQLKSAGVLDDTYIIYSSDNGYHIGQHRLPPGKECGFDEDIRVPFYVRGPGVARGRTEFAVTTHIDVAPTIFTIAGIVLRHDFDGTPIPLLEQAETHRDLIQRHEHVAVEYWGIAIAEGELGGWDGNGQIVMRNNTYKALRIKGEVYNLYYAVWCNNEHELYDVERDPGQMHNLYPAEGLLKTYWTPFLGSHLGLVVSRLDALLMVMKSCRGPTCAAPWDVLHPEGGVKNLQDALDKRFDEFYKDQVAVSFNRCEAGYIMNAEGPQTGYEYRQGLQWSHWT</sequence>
<dbReference type="AlphaFoldDB" id="A0AA38R3V2"/>
<comment type="caution">
    <text evidence="7">The sequence shown here is derived from an EMBL/GenBank/DDBJ whole genome shotgun (WGS) entry which is preliminary data.</text>
</comment>
<dbReference type="PANTHER" id="PTHR43108:SF8">
    <property type="entry name" value="SD21168P"/>
    <property type="match status" value="1"/>
</dbReference>
<keyword evidence="2" id="KW-0732">Signal</keyword>
<dbReference type="FunFam" id="3.40.720.10:FF:000051">
    <property type="entry name" value="Arylsulfatase"/>
    <property type="match status" value="1"/>
</dbReference>
<feature type="domain" description="Sulfatase N-terminal" evidence="6">
    <location>
        <begin position="2"/>
        <end position="345"/>
    </location>
</feature>
<evidence type="ECO:0000256" key="2">
    <source>
        <dbReference type="ARBA" id="ARBA00022729"/>
    </source>
</evidence>